<dbReference type="PATRIC" id="fig|1254432.3.peg.1828"/>
<dbReference type="InterPro" id="IPR003593">
    <property type="entry name" value="AAA+_ATPase"/>
</dbReference>
<dbReference type="GO" id="GO:0005524">
    <property type="term" value="F:ATP binding"/>
    <property type="evidence" value="ECO:0007669"/>
    <property type="project" value="UniProtKB-KW"/>
</dbReference>
<dbReference type="InterPro" id="IPR017911">
    <property type="entry name" value="MacB-like_ATP-bd"/>
</dbReference>
<evidence type="ECO:0000256" key="3">
    <source>
        <dbReference type="ARBA" id="ARBA00022840"/>
    </source>
</evidence>
<dbReference type="PROSITE" id="PS00211">
    <property type="entry name" value="ABC_TRANSPORTER_1"/>
    <property type="match status" value="1"/>
</dbReference>
<keyword evidence="3" id="KW-0067">ATP-binding</keyword>
<dbReference type="PANTHER" id="PTHR24220:SF659">
    <property type="entry name" value="TRANSPORTER, PUTATIVE-RELATED"/>
    <property type="match status" value="1"/>
</dbReference>
<gene>
    <name evidence="5" type="ORF">SCE1572_08200</name>
</gene>
<evidence type="ECO:0000256" key="2">
    <source>
        <dbReference type="ARBA" id="ARBA00022741"/>
    </source>
</evidence>
<dbReference type="PANTHER" id="PTHR24220">
    <property type="entry name" value="IMPORT ATP-BINDING PROTEIN"/>
    <property type="match status" value="1"/>
</dbReference>
<dbReference type="HOGENOM" id="CLU_000604_1_22_7"/>
<sequence length="244" mass="25485">MRADGSPHPVRSGAGVGCAAAVELCGAQQTLWRGGAGGAVTLKLPDLRLREGEQVCVVGPSGAGKTTLLHVLAGLLVPEAGRVLVGGIDLARLREAERDRFRARNIGYVLQSLHLVASLSVLENVLLPLGFAGIPRRAARARAGELLERLELSPLGDARPGSLSLGERQRAAIARAVACRPRLLLADEPTASLDEARAGVAARLLREVAAESAANLVLVTHDDRIGAGFERVLHMVGGPEGPTR</sequence>
<dbReference type="EMBL" id="CP003969">
    <property type="protein sequence ID" value="AGP34489.1"/>
    <property type="molecule type" value="Genomic_DNA"/>
</dbReference>
<dbReference type="GO" id="GO:0005886">
    <property type="term" value="C:plasma membrane"/>
    <property type="evidence" value="ECO:0007669"/>
    <property type="project" value="TreeGrafter"/>
</dbReference>
<dbReference type="SUPFAM" id="SSF52540">
    <property type="entry name" value="P-loop containing nucleoside triphosphate hydrolases"/>
    <property type="match status" value="1"/>
</dbReference>
<dbReference type="Pfam" id="PF00005">
    <property type="entry name" value="ABC_tran"/>
    <property type="match status" value="1"/>
</dbReference>
<dbReference type="InterPro" id="IPR015854">
    <property type="entry name" value="ABC_transpr_LolD-like"/>
</dbReference>
<dbReference type="STRING" id="1254432.SCE1572_08200"/>
<evidence type="ECO:0000259" key="4">
    <source>
        <dbReference type="PROSITE" id="PS50893"/>
    </source>
</evidence>
<dbReference type="InterPro" id="IPR017871">
    <property type="entry name" value="ABC_transporter-like_CS"/>
</dbReference>
<dbReference type="GO" id="GO:0016887">
    <property type="term" value="F:ATP hydrolysis activity"/>
    <property type="evidence" value="ECO:0007669"/>
    <property type="project" value="InterPro"/>
</dbReference>
<keyword evidence="1" id="KW-0813">Transport</keyword>
<dbReference type="CDD" id="cd03255">
    <property type="entry name" value="ABC_MJ0796_LolCDE_FtsE"/>
    <property type="match status" value="1"/>
</dbReference>
<dbReference type="GO" id="GO:0022857">
    <property type="term" value="F:transmembrane transporter activity"/>
    <property type="evidence" value="ECO:0007669"/>
    <property type="project" value="TreeGrafter"/>
</dbReference>
<dbReference type="AlphaFoldDB" id="S4XPT2"/>
<evidence type="ECO:0000256" key="1">
    <source>
        <dbReference type="ARBA" id="ARBA00022448"/>
    </source>
</evidence>
<dbReference type="KEGG" id="scu:SCE1572_08200"/>
<dbReference type="InterPro" id="IPR027417">
    <property type="entry name" value="P-loop_NTPase"/>
</dbReference>
<name>S4XPT2_SORCE</name>
<dbReference type="RefSeq" id="WP_020733625.1">
    <property type="nucleotide sequence ID" value="NC_021658.1"/>
</dbReference>
<keyword evidence="2" id="KW-0547">Nucleotide-binding</keyword>
<evidence type="ECO:0000313" key="6">
    <source>
        <dbReference type="Proteomes" id="UP000014803"/>
    </source>
</evidence>
<dbReference type="eggNOG" id="COG1136">
    <property type="taxonomic scope" value="Bacteria"/>
</dbReference>
<organism evidence="5 6">
    <name type="scientific">Sorangium cellulosum So0157-2</name>
    <dbReference type="NCBI Taxonomy" id="1254432"/>
    <lineage>
        <taxon>Bacteria</taxon>
        <taxon>Pseudomonadati</taxon>
        <taxon>Myxococcota</taxon>
        <taxon>Polyangia</taxon>
        <taxon>Polyangiales</taxon>
        <taxon>Polyangiaceae</taxon>
        <taxon>Sorangium</taxon>
    </lineage>
</organism>
<accession>S4XPT2</accession>
<proteinExistence type="predicted"/>
<dbReference type="Proteomes" id="UP000014803">
    <property type="component" value="Chromosome"/>
</dbReference>
<evidence type="ECO:0000313" key="5">
    <source>
        <dbReference type="EMBL" id="AGP34489.1"/>
    </source>
</evidence>
<dbReference type="Gene3D" id="3.40.50.300">
    <property type="entry name" value="P-loop containing nucleotide triphosphate hydrolases"/>
    <property type="match status" value="1"/>
</dbReference>
<dbReference type="OrthoDB" id="9809450at2"/>
<dbReference type="InterPro" id="IPR003439">
    <property type="entry name" value="ABC_transporter-like_ATP-bd"/>
</dbReference>
<dbReference type="PROSITE" id="PS50893">
    <property type="entry name" value="ABC_TRANSPORTER_2"/>
    <property type="match status" value="1"/>
</dbReference>
<protein>
    <recommendedName>
        <fullName evidence="4">ABC transporter domain-containing protein</fullName>
    </recommendedName>
</protein>
<feature type="domain" description="ABC transporter" evidence="4">
    <location>
        <begin position="22"/>
        <end position="243"/>
    </location>
</feature>
<dbReference type="SMART" id="SM00382">
    <property type="entry name" value="AAA"/>
    <property type="match status" value="1"/>
</dbReference>
<reference evidence="5 6" key="1">
    <citation type="journal article" date="2013" name="Sci. Rep.">
        <title>Extraordinary expansion of a Sorangium cellulosum genome from an alkaline milieu.</title>
        <authorList>
            <person name="Han K."/>
            <person name="Li Z.F."/>
            <person name="Peng R."/>
            <person name="Zhu L.P."/>
            <person name="Zhou T."/>
            <person name="Wang L.G."/>
            <person name="Li S.G."/>
            <person name="Zhang X.B."/>
            <person name="Hu W."/>
            <person name="Wu Z.H."/>
            <person name="Qin N."/>
            <person name="Li Y.Z."/>
        </authorList>
    </citation>
    <scope>NUCLEOTIDE SEQUENCE [LARGE SCALE GENOMIC DNA]</scope>
    <source>
        <strain evidence="5 6">So0157-2</strain>
    </source>
</reference>